<evidence type="ECO:0008006" key="4">
    <source>
        <dbReference type="Google" id="ProtNLM"/>
    </source>
</evidence>
<feature type="signal peptide" evidence="1">
    <location>
        <begin position="1"/>
        <end position="25"/>
    </location>
</feature>
<accession>A0A2Z6QEI9</accession>
<protein>
    <recommendedName>
        <fullName evidence="4">DAGKc domain-containing protein</fullName>
    </recommendedName>
</protein>
<reference evidence="2 3" key="1">
    <citation type="submission" date="2017-11" db="EMBL/GenBank/DDBJ databases">
        <title>The genome of Rhizophagus clarus HR1 reveals common genetic basis of auxotrophy among arbuscular mycorrhizal fungi.</title>
        <authorList>
            <person name="Kobayashi Y."/>
        </authorList>
    </citation>
    <scope>NUCLEOTIDE SEQUENCE [LARGE SCALE GENOMIC DNA]</scope>
    <source>
        <strain evidence="2 3">HR1</strain>
    </source>
</reference>
<gene>
    <name evidence="2" type="ORF">RclHR1_01000020</name>
</gene>
<name>A0A2Z6QEI9_9GLOM</name>
<comment type="caution">
    <text evidence="2">The sequence shown here is derived from an EMBL/GenBank/DDBJ whole genome shotgun (WGS) entry which is preliminary data.</text>
</comment>
<evidence type="ECO:0000313" key="2">
    <source>
        <dbReference type="EMBL" id="GBB83264.1"/>
    </source>
</evidence>
<proteinExistence type="predicted"/>
<evidence type="ECO:0000256" key="1">
    <source>
        <dbReference type="SAM" id="SignalP"/>
    </source>
</evidence>
<sequence>MLPPSRHRLCCLSSGISLIIPSGLGDDGTARAIVASGDDGTARAIVASGDGGIARAIGTTLKLTYCIIQ</sequence>
<dbReference type="Proteomes" id="UP000247702">
    <property type="component" value="Unassembled WGS sequence"/>
</dbReference>
<feature type="chain" id="PRO_5016251230" description="DAGKc domain-containing protein" evidence="1">
    <location>
        <begin position="26"/>
        <end position="69"/>
    </location>
</feature>
<organism evidence="2 3">
    <name type="scientific">Rhizophagus clarus</name>
    <dbReference type="NCBI Taxonomy" id="94130"/>
    <lineage>
        <taxon>Eukaryota</taxon>
        <taxon>Fungi</taxon>
        <taxon>Fungi incertae sedis</taxon>
        <taxon>Mucoromycota</taxon>
        <taxon>Glomeromycotina</taxon>
        <taxon>Glomeromycetes</taxon>
        <taxon>Glomerales</taxon>
        <taxon>Glomeraceae</taxon>
        <taxon>Rhizophagus</taxon>
    </lineage>
</organism>
<keyword evidence="3" id="KW-1185">Reference proteome</keyword>
<dbReference type="AlphaFoldDB" id="A0A2Z6QEI9"/>
<evidence type="ECO:0000313" key="3">
    <source>
        <dbReference type="Proteomes" id="UP000247702"/>
    </source>
</evidence>
<keyword evidence="1" id="KW-0732">Signal</keyword>
<dbReference type="EMBL" id="BEXD01000003">
    <property type="protein sequence ID" value="GBB83264.1"/>
    <property type="molecule type" value="Genomic_DNA"/>
</dbReference>